<keyword evidence="3" id="KW-1185">Reference proteome</keyword>
<evidence type="ECO:0000256" key="1">
    <source>
        <dbReference type="SAM" id="MobiDB-lite"/>
    </source>
</evidence>
<comment type="caution">
    <text evidence="2">The sequence shown here is derived from an EMBL/GenBank/DDBJ whole genome shotgun (WGS) entry which is preliminary data.</text>
</comment>
<feature type="compositionally biased region" description="Polar residues" evidence="1">
    <location>
        <begin position="128"/>
        <end position="138"/>
    </location>
</feature>
<dbReference type="AlphaFoldDB" id="A0AAD5NLK0"/>
<sequence>MPKKVQAQAQPISNDIGEANAVVSKLKRRTRRSMWSPRKVQAQVQPILNAMVVTKSKCEANAAIPESKHKTKRHVGRSRKVLISYAFDKANAAVPVQMHVKNVVRLRGNATMAAAAAAATATVGRPNPTKSKSRTGSSVGRPRKDEVVRQRGSSKNDVRCLKGKS</sequence>
<evidence type="ECO:0000313" key="3">
    <source>
        <dbReference type="Proteomes" id="UP001064489"/>
    </source>
</evidence>
<name>A0AAD5NLK0_ACENE</name>
<organism evidence="2 3">
    <name type="scientific">Acer negundo</name>
    <name type="common">Box elder</name>
    <dbReference type="NCBI Taxonomy" id="4023"/>
    <lineage>
        <taxon>Eukaryota</taxon>
        <taxon>Viridiplantae</taxon>
        <taxon>Streptophyta</taxon>
        <taxon>Embryophyta</taxon>
        <taxon>Tracheophyta</taxon>
        <taxon>Spermatophyta</taxon>
        <taxon>Magnoliopsida</taxon>
        <taxon>eudicotyledons</taxon>
        <taxon>Gunneridae</taxon>
        <taxon>Pentapetalae</taxon>
        <taxon>rosids</taxon>
        <taxon>malvids</taxon>
        <taxon>Sapindales</taxon>
        <taxon>Sapindaceae</taxon>
        <taxon>Hippocastanoideae</taxon>
        <taxon>Acereae</taxon>
        <taxon>Acer</taxon>
    </lineage>
</organism>
<dbReference type="EMBL" id="JAJSOW010000105">
    <property type="protein sequence ID" value="KAI9165243.1"/>
    <property type="molecule type" value="Genomic_DNA"/>
</dbReference>
<feature type="region of interest" description="Disordered" evidence="1">
    <location>
        <begin position="120"/>
        <end position="165"/>
    </location>
</feature>
<reference evidence="2" key="2">
    <citation type="submission" date="2023-02" db="EMBL/GenBank/DDBJ databases">
        <authorList>
            <person name="Swenson N.G."/>
            <person name="Wegrzyn J.L."/>
            <person name="Mcevoy S.L."/>
        </authorList>
    </citation>
    <scope>NUCLEOTIDE SEQUENCE</scope>
    <source>
        <strain evidence="2">91603</strain>
        <tissue evidence="2">Leaf</tissue>
    </source>
</reference>
<reference evidence="2" key="1">
    <citation type="journal article" date="2022" name="Plant J.">
        <title>Strategies of tolerance reflected in two North American maple genomes.</title>
        <authorList>
            <person name="McEvoy S.L."/>
            <person name="Sezen U.U."/>
            <person name="Trouern-Trend A."/>
            <person name="McMahon S.M."/>
            <person name="Schaberg P.G."/>
            <person name="Yang J."/>
            <person name="Wegrzyn J.L."/>
            <person name="Swenson N.G."/>
        </authorList>
    </citation>
    <scope>NUCLEOTIDE SEQUENCE</scope>
    <source>
        <strain evidence="2">91603</strain>
    </source>
</reference>
<gene>
    <name evidence="2" type="ORF">LWI28_010329</name>
</gene>
<evidence type="ECO:0000313" key="2">
    <source>
        <dbReference type="EMBL" id="KAI9165243.1"/>
    </source>
</evidence>
<feature type="compositionally biased region" description="Basic and acidic residues" evidence="1">
    <location>
        <begin position="142"/>
        <end position="165"/>
    </location>
</feature>
<dbReference type="Proteomes" id="UP001064489">
    <property type="component" value="Chromosome 10"/>
</dbReference>
<protein>
    <submittedName>
        <fullName evidence="2">Uncharacterized protein</fullName>
    </submittedName>
</protein>
<accession>A0AAD5NLK0</accession>
<proteinExistence type="predicted"/>